<evidence type="ECO:0000313" key="3">
    <source>
        <dbReference type="EMBL" id="MEU9580971.1"/>
    </source>
</evidence>
<keyword evidence="4" id="KW-1185">Reference proteome</keyword>
<reference evidence="3 4" key="1">
    <citation type="submission" date="2024-06" db="EMBL/GenBank/DDBJ databases">
        <title>The Natural Products Discovery Center: Release of the First 8490 Sequenced Strains for Exploring Actinobacteria Biosynthetic Diversity.</title>
        <authorList>
            <person name="Kalkreuter E."/>
            <person name="Kautsar S.A."/>
            <person name="Yang D."/>
            <person name="Bader C.D."/>
            <person name="Teijaro C.N."/>
            <person name="Fluegel L."/>
            <person name="Davis C.M."/>
            <person name="Simpson J.R."/>
            <person name="Lauterbach L."/>
            <person name="Steele A.D."/>
            <person name="Gui C."/>
            <person name="Meng S."/>
            <person name="Li G."/>
            <person name="Viehrig K."/>
            <person name="Ye F."/>
            <person name="Su P."/>
            <person name="Kiefer A.F."/>
            <person name="Nichols A."/>
            <person name="Cepeda A.J."/>
            <person name="Yan W."/>
            <person name="Fan B."/>
            <person name="Jiang Y."/>
            <person name="Adhikari A."/>
            <person name="Zheng C.-J."/>
            <person name="Schuster L."/>
            <person name="Cowan T.M."/>
            <person name="Smanski M.J."/>
            <person name="Chevrette M.G."/>
            <person name="De Carvalho L.P.S."/>
            <person name="Shen B."/>
        </authorList>
    </citation>
    <scope>NUCLEOTIDE SEQUENCE [LARGE SCALE GENOMIC DNA]</scope>
    <source>
        <strain evidence="3 4">NPDC048117</strain>
    </source>
</reference>
<protein>
    <submittedName>
        <fullName evidence="3">DUF485 domain-containing protein</fullName>
    </submittedName>
</protein>
<name>A0ABV3EXP0_9ACTN</name>
<keyword evidence="2" id="KW-0472">Membrane</keyword>
<comment type="caution">
    <text evidence="3">The sequence shown here is derived from an EMBL/GenBank/DDBJ whole genome shotgun (WGS) entry which is preliminary data.</text>
</comment>
<accession>A0ABV3EXP0</accession>
<feature type="transmembrane region" description="Helical" evidence="2">
    <location>
        <begin position="77"/>
        <end position="97"/>
    </location>
</feature>
<dbReference type="RefSeq" id="WP_359277155.1">
    <property type="nucleotide sequence ID" value="NZ_JBEZNA010000094.1"/>
</dbReference>
<dbReference type="EMBL" id="JBEZNA010000094">
    <property type="protein sequence ID" value="MEU9580971.1"/>
    <property type="molecule type" value="Genomic_DNA"/>
</dbReference>
<keyword evidence="2" id="KW-1133">Transmembrane helix</keyword>
<dbReference type="Proteomes" id="UP001551584">
    <property type="component" value="Unassembled WGS sequence"/>
</dbReference>
<feature type="region of interest" description="Disordered" evidence="1">
    <location>
        <begin position="1"/>
        <end position="59"/>
    </location>
</feature>
<sequence length="152" mass="16589">MSHDPRHPPYQAPPPPPPPPPFPAGQAGPYDAYFPPHDEHLPPHGARFRPFGVRPGPPRQPVDLAPLRAAYRGQRRLAGLVLLGLFTLYVLPAVFAPSPVGTGPGRGPGLGPLLVLLPLPLTVVVLAVWEHTARRRVDPLVDRAREPREEDR</sequence>
<feature type="transmembrane region" description="Helical" evidence="2">
    <location>
        <begin position="109"/>
        <end position="129"/>
    </location>
</feature>
<evidence type="ECO:0000313" key="4">
    <source>
        <dbReference type="Proteomes" id="UP001551584"/>
    </source>
</evidence>
<keyword evidence="2" id="KW-0812">Transmembrane</keyword>
<proteinExistence type="predicted"/>
<evidence type="ECO:0000256" key="2">
    <source>
        <dbReference type="SAM" id="Phobius"/>
    </source>
</evidence>
<evidence type="ECO:0000256" key="1">
    <source>
        <dbReference type="SAM" id="MobiDB-lite"/>
    </source>
</evidence>
<gene>
    <name evidence="3" type="ORF">AB0D95_27510</name>
</gene>
<organism evidence="3 4">
    <name type="scientific">Streptomyces chilikensis</name>
    <dbReference type="NCBI Taxonomy" id="1194079"/>
    <lineage>
        <taxon>Bacteria</taxon>
        <taxon>Bacillati</taxon>
        <taxon>Actinomycetota</taxon>
        <taxon>Actinomycetes</taxon>
        <taxon>Kitasatosporales</taxon>
        <taxon>Streptomycetaceae</taxon>
        <taxon>Streptomyces</taxon>
    </lineage>
</organism>
<feature type="compositionally biased region" description="Pro residues" evidence="1">
    <location>
        <begin position="8"/>
        <end position="23"/>
    </location>
</feature>